<dbReference type="Pfam" id="PF00563">
    <property type="entry name" value="EAL"/>
    <property type="match status" value="1"/>
</dbReference>
<dbReference type="InterPro" id="IPR035965">
    <property type="entry name" value="PAS-like_dom_sf"/>
</dbReference>
<protein>
    <submittedName>
        <fullName evidence="5">EAL domain-containing protein</fullName>
    </submittedName>
</protein>
<dbReference type="InterPro" id="IPR035919">
    <property type="entry name" value="EAL_sf"/>
</dbReference>
<dbReference type="InterPro" id="IPR000160">
    <property type="entry name" value="GGDEF_dom"/>
</dbReference>
<dbReference type="EMBL" id="JAGXFD010000001">
    <property type="protein sequence ID" value="MBZ9567896.1"/>
    <property type="molecule type" value="Genomic_DNA"/>
</dbReference>
<dbReference type="NCBIfam" id="TIGR00229">
    <property type="entry name" value="sensory_box"/>
    <property type="match status" value="1"/>
</dbReference>
<dbReference type="SMART" id="SM00052">
    <property type="entry name" value="EAL"/>
    <property type="match status" value="1"/>
</dbReference>
<dbReference type="Proteomes" id="UP001319883">
    <property type="component" value="Unassembled WGS sequence"/>
</dbReference>
<dbReference type="InterPro" id="IPR001610">
    <property type="entry name" value="PAC"/>
</dbReference>
<dbReference type="InterPro" id="IPR052155">
    <property type="entry name" value="Biofilm_reg_signaling"/>
</dbReference>
<keyword evidence="6" id="KW-1185">Reference proteome</keyword>
<dbReference type="RefSeq" id="WP_224420876.1">
    <property type="nucleotide sequence ID" value="NZ_JAGXFD010000001.1"/>
</dbReference>
<dbReference type="SMART" id="SM00086">
    <property type="entry name" value="PAC"/>
    <property type="match status" value="1"/>
</dbReference>
<dbReference type="SUPFAM" id="SSF55073">
    <property type="entry name" value="Nucleotide cyclase"/>
    <property type="match status" value="1"/>
</dbReference>
<dbReference type="SUPFAM" id="SSF55785">
    <property type="entry name" value="PYP-like sensor domain (PAS domain)"/>
    <property type="match status" value="1"/>
</dbReference>
<dbReference type="Gene3D" id="3.20.20.450">
    <property type="entry name" value="EAL domain"/>
    <property type="match status" value="1"/>
</dbReference>
<dbReference type="SMART" id="SM00091">
    <property type="entry name" value="PAS"/>
    <property type="match status" value="1"/>
</dbReference>
<evidence type="ECO:0000259" key="1">
    <source>
        <dbReference type="PROSITE" id="PS50112"/>
    </source>
</evidence>
<dbReference type="InterPro" id="IPR029787">
    <property type="entry name" value="Nucleotide_cyclase"/>
</dbReference>
<dbReference type="NCBIfam" id="TIGR00254">
    <property type="entry name" value="GGDEF"/>
    <property type="match status" value="1"/>
</dbReference>
<dbReference type="Gene3D" id="3.30.450.20">
    <property type="entry name" value="PAS domain"/>
    <property type="match status" value="1"/>
</dbReference>
<feature type="domain" description="GGDEF" evidence="4">
    <location>
        <begin position="181"/>
        <end position="315"/>
    </location>
</feature>
<dbReference type="CDD" id="cd01949">
    <property type="entry name" value="GGDEF"/>
    <property type="match status" value="1"/>
</dbReference>
<dbReference type="CDD" id="cd00130">
    <property type="entry name" value="PAS"/>
    <property type="match status" value="1"/>
</dbReference>
<dbReference type="Gene3D" id="3.30.70.270">
    <property type="match status" value="1"/>
</dbReference>
<feature type="domain" description="EAL" evidence="3">
    <location>
        <begin position="321"/>
        <end position="574"/>
    </location>
</feature>
<dbReference type="InterPro" id="IPR043128">
    <property type="entry name" value="Rev_trsase/Diguanyl_cyclase"/>
</dbReference>
<dbReference type="SMART" id="SM00267">
    <property type="entry name" value="GGDEF"/>
    <property type="match status" value="1"/>
</dbReference>
<dbReference type="PROSITE" id="PS50113">
    <property type="entry name" value="PAC"/>
    <property type="match status" value="1"/>
</dbReference>
<evidence type="ECO:0000259" key="3">
    <source>
        <dbReference type="PROSITE" id="PS50883"/>
    </source>
</evidence>
<dbReference type="Pfam" id="PF00990">
    <property type="entry name" value="GGDEF"/>
    <property type="match status" value="1"/>
</dbReference>
<dbReference type="PROSITE" id="PS50112">
    <property type="entry name" value="PAS"/>
    <property type="match status" value="1"/>
</dbReference>
<dbReference type="CDD" id="cd01948">
    <property type="entry name" value="EAL"/>
    <property type="match status" value="1"/>
</dbReference>
<dbReference type="InterPro" id="IPR001633">
    <property type="entry name" value="EAL_dom"/>
</dbReference>
<feature type="domain" description="PAS" evidence="1">
    <location>
        <begin position="24"/>
        <end position="69"/>
    </location>
</feature>
<name>A0ABS7X1S1_9GAMM</name>
<evidence type="ECO:0000259" key="2">
    <source>
        <dbReference type="PROSITE" id="PS50113"/>
    </source>
</evidence>
<comment type="caution">
    <text evidence="5">The sequence shown here is derived from an EMBL/GenBank/DDBJ whole genome shotgun (WGS) entry which is preliminary data.</text>
</comment>
<dbReference type="PANTHER" id="PTHR44757">
    <property type="entry name" value="DIGUANYLATE CYCLASE DGCP"/>
    <property type="match status" value="1"/>
</dbReference>
<accession>A0ABS7X1S1</accession>
<organism evidence="5 6">
    <name type="scientific">Modicisalibacter tunisiensis</name>
    <dbReference type="NCBI Taxonomy" id="390637"/>
    <lineage>
        <taxon>Bacteria</taxon>
        <taxon>Pseudomonadati</taxon>
        <taxon>Pseudomonadota</taxon>
        <taxon>Gammaproteobacteria</taxon>
        <taxon>Oceanospirillales</taxon>
        <taxon>Halomonadaceae</taxon>
        <taxon>Modicisalibacter</taxon>
    </lineage>
</organism>
<gene>
    <name evidence="5" type="ORF">KGQ91_09415</name>
</gene>
<dbReference type="PROSITE" id="PS50887">
    <property type="entry name" value="GGDEF"/>
    <property type="match status" value="1"/>
</dbReference>
<dbReference type="PROSITE" id="PS50883">
    <property type="entry name" value="EAL"/>
    <property type="match status" value="1"/>
</dbReference>
<proteinExistence type="predicted"/>
<evidence type="ECO:0000259" key="4">
    <source>
        <dbReference type="PROSITE" id="PS50887"/>
    </source>
</evidence>
<feature type="domain" description="PAC" evidence="2">
    <location>
        <begin position="97"/>
        <end position="149"/>
    </location>
</feature>
<dbReference type="InterPro" id="IPR000014">
    <property type="entry name" value="PAS"/>
</dbReference>
<dbReference type="PANTHER" id="PTHR44757:SF2">
    <property type="entry name" value="BIOFILM ARCHITECTURE MAINTENANCE PROTEIN MBAA"/>
    <property type="match status" value="1"/>
</dbReference>
<sequence>MTDPGPEPLENTCFPGHPEDDALRPWLMRAIFEHCQEGILITDARKVIIDTNPAFTRITGYTREDVLGRKPHILSSGKHASLFYQNVFFDVAEQGFWSGNIKNRRRDGTHFIAQTTISALYTRSGRLSHYFSLFRDVTQSRLSQARLERLAIHDPLTRLFNREHFTNALNNLLDGLRYTETGLAVLFTDLDDFKPINDRHGHAAGDELLVEISHRLKHMMRTTDLVARFGGDEFMVALSGVASLEMAESIAARMLKEIMRPHQLSNGQRVQVSASIGIVVTVDPETTAETLIDTADAAMYDAKQQGKNRIATAHDRHVTRSSETFLRLRHAFENGEIRLHYQPIIRLADLKTVGFEGLARWHHPEQGVLGPPHFIDTLTCSSLCHPFAQWLVRSAGRLARRLQRCHVQAVIGINLTQEQIEGGDFLQTLGEVRDELGLASPFIAIEIHETSQFHDLDLTANQLHEARLLGASVALDDFGTGVSSVTYASELPIDTLKIDRSMIKSLENRRDQREFVRGVTLMAQAMQRQVVVEGVETAGQLRLLRELGCDLAQGFFMGRPMTEEALLEHYLTPGARPDYPLVWR</sequence>
<dbReference type="InterPro" id="IPR000700">
    <property type="entry name" value="PAS-assoc_C"/>
</dbReference>
<reference evidence="5 6" key="1">
    <citation type="submission" date="2021-05" db="EMBL/GenBank/DDBJ databases">
        <title>Petroleum and Energy Research Collection (APPE): ex situ preservation of microbial diversity associated with the oil industry and exploitation of its biotechnological potential.</title>
        <authorList>
            <person name="Paixao C.T.M."/>
            <person name="Gomes M.B."/>
            <person name="Oliveira V.M."/>
        </authorList>
    </citation>
    <scope>NUCLEOTIDE SEQUENCE [LARGE SCALE GENOMIC DNA]</scope>
    <source>
        <strain evidence="5 6">LIT2</strain>
    </source>
</reference>
<evidence type="ECO:0000313" key="6">
    <source>
        <dbReference type="Proteomes" id="UP001319883"/>
    </source>
</evidence>
<dbReference type="Pfam" id="PF13426">
    <property type="entry name" value="PAS_9"/>
    <property type="match status" value="1"/>
</dbReference>
<dbReference type="SUPFAM" id="SSF141868">
    <property type="entry name" value="EAL domain-like"/>
    <property type="match status" value="1"/>
</dbReference>
<evidence type="ECO:0000313" key="5">
    <source>
        <dbReference type="EMBL" id="MBZ9567896.1"/>
    </source>
</evidence>